<evidence type="ECO:0000259" key="4">
    <source>
        <dbReference type="PROSITE" id="PS50987"/>
    </source>
</evidence>
<keyword evidence="2" id="KW-0238">DNA-binding</keyword>
<protein>
    <submittedName>
        <fullName evidence="5">ArsR family transcriptional regulator</fullName>
    </submittedName>
</protein>
<evidence type="ECO:0000256" key="1">
    <source>
        <dbReference type="ARBA" id="ARBA00023015"/>
    </source>
</evidence>
<name>A0A7J2THT9_ARCFL</name>
<evidence type="ECO:0000313" key="5">
    <source>
        <dbReference type="EMBL" id="HEH35190.1"/>
    </source>
</evidence>
<evidence type="ECO:0000256" key="2">
    <source>
        <dbReference type="ARBA" id="ARBA00023125"/>
    </source>
</evidence>
<dbReference type="GO" id="GO:0003700">
    <property type="term" value="F:DNA-binding transcription factor activity"/>
    <property type="evidence" value="ECO:0007669"/>
    <property type="project" value="InterPro"/>
</dbReference>
<organism evidence="5">
    <name type="scientific">Archaeoglobus fulgidus</name>
    <dbReference type="NCBI Taxonomy" id="2234"/>
    <lineage>
        <taxon>Archaea</taxon>
        <taxon>Methanobacteriati</taxon>
        <taxon>Methanobacteriota</taxon>
        <taxon>Archaeoglobi</taxon>
        <taxon>Archaeoglobales</taxon>
        <taxon>Archaeoglobaceae</taxon>
        <taxon>Archaeoglobus</taxon>
    </lineage>
</organism>
<dbReference type="SMART" id="SM00418">
    <property type="entry name" value="HTH_ARSR"/>
    <property type="match status" value="1"/>
</dbReference>
<dbReference type="PANTHER" id="PTHR33154:SF33">
    <property type="entry name" value="TRANSCRIPTIONAL REPRESSOR SDPR"/>
    <property type="match status" value="1"/>
</dbReference>
<comment type="caution">
    <text evidence="5">The sequence shown here is derived from an EMBL/GenBank/DDBJ whole genome shotgun (WGS) entry which is preliminary data.</text>
</comment>
<dbReference type="InterPro" id="IPR036390">
    <property type="entry name" value="WH_DNA-bd_sf"/>
</dbReference>
<dbReference type="InterPro" id="IPR001845">
    <property type="entry name" value="HTH_ArsR_DNA-bd_dom"/>
</dbReference>
<dbReference type="PRINTS" id="PR00778">
    <property type="entry name" value="HTHARSR"/>
</dbReference>
<dbReference type="Pfam" id="PF01022">
    <property type="entry name" value="HTH_5"/>
    <property type="match status" value="1"/>
</dbReference>
<accession>A0A7J2THT9</accession>
<keyword evidence="1" id="KW-0805">Transcription regulation</keyword>
<dbReference type="GO" id="GO:0003677">
    <property type="term" value="F:DNA binding"/>
    <property type="evidence" value="ECO:0007669"/>
    <property type="project" value="UniProtKB-KW"/>
</dbReference>
<dbReference type="InterPro" id="IPR056346">
    <property type="entry name" value="HTH_Cmi2_C"/>
</dbReference>
<dbReference type="CDD" id="cd00090">
    <property type="entry name" value="HTH_ARSR"/>
    <property type="match status" value="1"/>
</dbReference>
<dbReference type="InterPro" id="IPR051081">
    <property type="entry name" value="HTH_MetalResp_TranReg"/>
</dbReference>
<gene>
    <name evidence="5" type="ORF">ENP88_03355</name>
</gene>
<reference evidence="5" key="1">
    <citation type="journal article" date="2020" name="mSystems">
        <title>Genome- and Community-Level Interaction Insights into Carbon Utilization and Element Cycling Functions of Hydrothermarchaeota in Hydrothermal Sediment.</title>
        <authorList>
            <person name="Zhou Z."/>
            <person name="Liu Y."/>
            <person name="Xu W."/>
            <person name="Pan J."/>
            <person name="Luo Z.H."/>
            <person name="Li M."/>
        </authorList>
    </citation>
    <scope>NUCLEOTIDE SEQUENCE [LARGE SCALE GENOMIC DNA]</scope>
    <source>
        <strain evidence="5">SpSt-26</strain>
    </source>
</reference>
<dbReference type="InterPro" id="IPR011991">
    <property type="entry name" value="ArsR-like_HTH"/>
</dbReference>
<dbReference type="EMBL" id="DSLA01000055">
    <property type="protein sequence ID" value="HEH35190.1"/>
    <property type="molecule type" value="Genomic_DNA"/>
</dbReference>
<dbReference type="PROSITE" id="PS50987">
    <property type="entry name" value="HTH_ARSR_2"/>
    <property type="match status" value="1"/>
</dbReference>
<dbReference type="Gene3D" id="1.10.10.10">
    <property type="entry name" value="Winged helix-like DNA-binding domain superfamily/Winged helix DNA-binding domain"/>
    <property type="match status" value="1"/>
</dbReference>
<dbReference type="SUPFAM" id="SSF46785">
    <property type="entry name" value="Winged helix' DNA-binding domain"/>
    <property type="match status" value="2"/>
</dbReference>
<keyword evidence="3" id="KW-0804">Transcription</keyword>
<evidence type="ECO:0000256" key="3">
    <source>
        <dbReference type="ARBA" id="ARBA00023163"/>
    </source>
</evidence>
<feature type="domain" description="HTH arsR-type" evidence="4">
    <location>
        <begin position="1"/>
        <end position="87"/>
    </location>
</feature>
<dbReference type="InterPro" id="IPR036388">
    <property type="entry name" value="WH-like_DNA-bd_sf"/>
</dbReference>
<sequence>MDLLEVVGNESRRKILELLAKKPCYVSEISYCLRMAPKVVLEHLEKLEKAGIVKSMENGKRRYYYIAKSIHLDLTISPHRFEVKVVQDHEQNPLEALREIESKFNVLSESRDFYTALKAVEEIDRCFSAIHGFVASKLNEIMERMIEEFERITNDDLEKLILLAIAKGLRRASEIAEYFRIPYREVERILDSLWQRGILSKEKLNDDVWVVEVRI</sequence>
<proteinExistence type="predicted"/>
<dbReference type="Pfam" id="PF24270">
    <property type="entry name" value="HTH_Cmi2_C"/>
    <property type="match status" value="1"/>
</dbReference>
<dbReference type="PANTHER" id="PTHR33154">
    <property type="entry name" value="TRANSCRIPTIONAL REGULATOR, ARSR FAMILY"/>
    <property type="match status" value="1"/>
</dbReference>
<dbReference type="AlphaFoldDB" id="A0A7J2THT9"/>